<sequence>MESVAYILILTLAIGVLFFAIAFREPPRIEKKEEK</sequence>
<dbReference type="GO" id="GO:0015979">
    <property type="term" value="P:photosynthesis"/>
    <property type="evidence" value="ECO:0007669"/>
    <property type="project" value="UniProtKB-UniRule"/>
</dbReference>
<name>A0A1Z4KQ46_ANAVA</name>
<dbReference type="Pfam" id="PF01405">
    <property type="entry name" value="PsbT"/>
    <property type="match status" value="1"/>
</dbReference>
<dbReference type="SUPFAM" id="SSF161029">
    <property type="entry name" value="Photosystem II reaction center protein T, PsbT"/>
    <property type="match status" value="1"/>
</dbReference>
<keyword evidence="5 8" id="KW-0793">Thylakoid</keyword>
<gene>
    <name evidence="8 10" type="primary">psbT</name>
    <name evidence="10" type="ORF">NIES23_39200</name>
</gene>
<keyword evidence="6 8" id="KW-0472">Membrane</keyword>
<dbReference type="NCBIfam" id="NF008825">
    <property type="entry name" value="PRK11875.1"/>
    <property type="match status" value="1"/>
</dbReference>
<evidence type="ECO:0000256" key="3">
    <source>
        <dbReference type="ARBA" id="ARBA00022692"/>
    </source>
</evidence>
<evidence type="ECO:0000256" key="8">
    <source>
        <dbReference type="HAMAP-Rule" id="MF_00808"/>
    </source>
</evidence>
<dbReference type="PANTHER" id="PTHR36411:SF2">
    <property type="entry name" value="PHOTOSYSTEM II REACTION CENTER PROTEIN T"/>
    <property type="match status" value="1"/>
</dbReference>
<evidence type="ECO:0000256" key="9">
    <source>
        <dbReference type="SAM" id="Phobius"/>
    </source>
</evidence>
<evidence type="ECO:0000256" key="5">
    <source>
        <dbReference type="ARBA" id="ARBA00023078"/>
    </source>
</evidence>
<dbReference type="PANTHER" id="PTHR36411">
    <property type="match status" value="1"/>
</dbReference>
<evidence type="ECO:0000313" key="10">
    <source>
        <dbReference type="EMBL" id="BAY71106.1"/>
    </source>
</evidence>
<dbReference type="InterPro" id="IPR037268">
    <property type="entry name" value="PSII_PsbT_sf"/>
</dbReference>
<evidence type="ECO:0000256" key="2">
    <source>
        <dbReference type="ARBA" id="ARBA00022531"/>
    </source>
</evidence>
<dbReference type="GO" id="GO:0009539">
    <property type="term" value="C:photosystem II reaction center"/>
    <property type="evidence" value="ECO:0007669"/>
    <property type="project" value="InterPro"/>
</dbReference>
<evidence type="ECO:0000256" key="7">
    <source>
        <dbReference type="ARBA" id="ARBA00023276"/>
    </source>
</evidence>
<dbReference type="EMBL" id="AP018216">
    <property type="protein sequence ID" value="BAY71106.1"/>
    <property type="molecule type" value="Genomic_DNA"/>
</dbReference>
<comment type="subcellular location">
    <subcellularLocation>
        <location evidence="8">Cellular thylakoid membrane</location>
        <topology evidence="8">Single-pass membrane protein</topology>
    </subcellularLocation>
</comment>
<proteinExistence type="inferred from homology"/>
<comment type="subunit">
    <text evidence="8">PSII is composed of 1 copy each of membrane proteins PsbA, PsbB, PsbC, PsbD, PsbE, PsbF, PsbH, PsbI, PsbJ, PsbK, PsbL, PsbM, PsbT, PsbX, PsbY, PsbZ, Psb30/Ycf12, peripheral proteins PsbO, CyanoQ (PsbQ), PsbU, PsbV and a large number of cofactors. It forms dimeric complexes.</text>
</comment>
<reference evidence="10 11" key="1">
    <citation type="submission" date="2017-06" db="EMBL/GenBank/DDBJ databases">
        <title>Genome sequencing of cyanobaciteial culture collection at National Institute for Environmental Studies (NIES).</title>
        <authorList>
            <person name="Hirose Y."/>
            <person name="Shimura Y."/>
            <person name="Fujisawa T."/>
            <person name="Nakamura Y."/>
            <person name="Kawachi M."/>
        </authorList>
    </citation>
    <scope>NUCLEOTIDE SEQUENCE [LARGE SCALE GENOMIC DNA]</scope>
    <source>
        <strain evidence="10 11">NIES-23</strain>
    </source>
</reference>
<evidence type="ECO:0000256" key="1">
    <source>
        <dbReference type="ARBA" id="ARBA00008658"/>
    </source>
</evidence>
<keyword evidence="2 8" id="KW-0602">Photosynthesis</keyword>
<dbReference type="AlphaFoldDB" id="A0A1Z4KQ46"/>
<evidence type="ECO:0000313" key="11">
    <source>
        <dbReference type="Proteomes" id="UP000217507"/>
    </source>
</evidence>
<dbReference type="GO" id="GO:0031676">
    <property type="term" value="C:plasma membrane-derived thylakoid membrane"/>
    <property type="evidence" value="ECO:0007669"/>
    <property type="project" value="UniProtKB-SubCell"/>
</dbReference>
<keyword evidence="3 8" id="KW-0812">Transmembrane</keyword>
<comment type="function">
    <text evidence="8">Found at the monomer-monomer interface of the photosystem II (PS II) dimer, plays a role in assembly and dimerization of PSII. PSII is a light-driven water plastoquinone oxidoreductase, using light energy to abstract electrons from H(2)O, generating a proton gradient subsequently used for ATP formation.</text>
</comment>
<feature type="transmembrane region" description="Helical" evidence="9">
    <location>
        <begin position="6"/>
        <end position="23"/>
    </location>
</feature>
<dbReference type="SMR" id="A0A1Z4KQ46"/>
<dbReference type="InterPro" id="IPR001743">
    <property type="entry name" value="PSII_PsbT"/>
</dbReference>
<accession>A0A1Z4KQ46</accession>
<dbReference type="Proteomes" id="UP000217507">
    <property type="component" value="Chromosome"/>
</dbReference>
<dbReference type="HAMAP" id="MF_00808">
    <property type="entry name" value="PSII_PsbT"/>
    <property type="match status" value="1"/>
</dbReference>
<keyword evidence="7 8" id="KW-0604">Photosystem II</keyword>
<evidence type="ECO:0000256" key="6">
    <source>
        <dbReference type="ARBA" id="ARBA00023136"/>
    </source>
</evidence>
<comment type="similarity">
    <text evidence="1 8">Belongs to the PsbT family.</text>
</comment>
<keyword evidence="4 8" id="KW-1133">Transmembrane helix</keyword>
<evidence type="ECO:0000256" key="4">
    <source>
        <dbReference type="ARBA" id="ARBA00022989"/>
    </source>
</evidence>
<protein>
    <recommendedName>
        <fullName evidence="8">Photosystem II reaction center protein T</fullName>
        <shortName evidence="8">PSII-T</shortName>
    </recommendedName>
</protein>
<organism evidence="10 11">
    <name type="scientific">Trichormus variabilis NIES-23</name>
    <dbReference type="NCBI Taxonomy" id="1973479"/>
    <lineage>
        <taxon>Bacteria</taxon>
        <taxon>Bacillati</taxon>
        <taxon>Cyanobacteriota</taxon>
        <taxon>Cyanophyceae</taxon>
        <taxon>Nostocales</taxon>
        <taxon>Nostocaceae</taxon>
        <taxon>Trichormus</taxon>
    </lineage>
</organism>